<feature type="active site" evidence="4">
    <location>
        <position position="37"/>
    </location>
</feature>
<keyword evidence="2 5" id="KW-0413">Isomerase</keyword>
<feature type="domain" description="Pseudouridine synthase RsuA/RluA-like" evidence="6">
    <location>
        <begin position="20"/>
        <end position="140"/>
    </location>
</feature>
<dbReference type="PROSITE" id="PS01129">
    <property type="entry name" value="PSI_RLU"/>
    <property type="match status" value="1"/>
</dbReference>
<dbReference type="PANTHER" id="PTHR21600:SF44">
    <property type="entry name" value="RIBOSOMAL LARGE SUBUNIT PSEUDOURIDINE SYNTHASE D"/>
    <property type="match status" value="1"/>
</dbReference>
<dbReference type="PANTHER" id="PTHR21600">
    <property type="entry name" value="MITOCHONDRIAL RNA PSEUDOURIDINE SYNTHASE"/>
    <property type="match status" value="1"/>
</dbReference>
<dbReference type="GO" id="GO:0000455">
    <property type="term" value="P:enzyme-directed rRNA pseudouridine synthesis"/>
    <property type="evidence" value="ECO:0007669"/>
    <property type="project" value="TreeGrafter"/>
</dbReference>
<dbReference type="AlphaFoldDB" id="A0A377HU11"/>
<evidence type="ECO:0000256" key="3">
    <source>
        <dbReference type="ARBA" id="ARBA00036882"/>
    </source>
</evidence>
<evidence type="ECO:0000313" key="8">
    <source>
        <dbReference type="Proteomes" id="UP000254329"/>
    </source>
</evidence>
<evidence type="ECO:0000256" key="5">
    <source>
        <dbReference type="RuleBase" id="RU362028"/>
    </source>
</evidence>
<dbReference type="GO" id="GO:0003723">
    <property type="term" value="F:RNA binding"/>
    <property type="evidence" value="ECO:0007669"/>
    <property type="project" value="InterPro"/>
</dbReference>
<dbReference type="NCBIfam" id="TIGR00005">
    <property type="entry name" value="rluA_subfam"/>
    <property type="match status" value="1"/>
</dbReference>
<keyword evidence="8" id="KW-1185">Reference proteome</keyword>
<comment type="function">
    <text evidence="5">Responsible for synthesis of pseudouridine from uracil.</text>
</comment>
<reference evidence="7 8" key="1">
    <citation type="submission" date="2018-06" db="EMBL/GenBank/DDBJ databases">
        <authorList>
            <consortium name="Pathogen Informatics"/>
            <person name="Doyle S."/>
        </authorList>
    </citation>
    <scope>NUCLEOTIDE SEQUENCE [LARGE SCALE GENOMIC DNA]</scope>
    <source>
        <strain evidence="7 8">NCTC1659</strain>
    </source>
</reference>
<dbReference type="Gene3D" id="3.30.2350.10">
    <property type="entry name" value="Pseudouridine synthase"/>
    <property type="match status" value="1"/>
</dbReference>
<dbReference type="Pfam" id="PF00849">
    <property type="entry name" value="PseudoU_synth_2"/>
    <property type="match status" value="1"/>
</dbReference>
<keyword evidence="7" id="KW-0378">Hydrolase</keyword>
<comment type="similarity">
    <text evidence="1 5">Belongs to the pseudouridine synthase RluA family.</text>
</comment>
<proteinExistence type="inferred from homology"/>
<dbReference type="InterPro" id="IPR006225">
    <property type="entry name" value="PsdUridine_synth_RluC/D"/>
</dbReference>
<evidence type="ECO:0000256" key="2">
    <source>
        <dbReference type="ARBA" id="ARBA00023235"/>
    </source>
</evidence>
<organism evidence="7 8">
    <name type="scientific">Canicola haemoglobinophilus</name>
    <dbReference type="NCBI Taxonomy" id="733"/>
    <lineage>
        <taxon>Bacteria</taxon>
        <taxon>Pseudomonadati</taxon>
        <taxon>Pseudomonadota</taxon>
        <taxon>Gammaproteobacteria</taxon>
        <taxon>Pasteurellales</taxon>
        <taxon>Pasteurellaceae</taxon>
        <taxon>Canicola</taxon>
    </lineage>
</organism>
<evidence type="ECO:0000256" key="4">
    <source>
        <dbReference type="PIRSR" id="PIRSR606225-1"/>
    </source>
</evidence>
<dbReference type="EC" id="5.4.99.-" evidence="5"/>
<dbReference type="CDD" id="cd02869">
    <property type="entry name" value="PseudoU_synth_RluA_like"/>
    <property type="match status" value="1"/>
</dbReference>
<protein>
    <recommendedName>
        <fullName evidence="5">Pseudouridine synthase</fullName>
        <ecNumber evidence="5">5.4.99.-</ecNumber>
    </recommendedName>
</protein>
<dbReference type="NCBIfam" id="NF008385">
    <property type="entry name" value="PRK11180.1"/>
    <property type="match status" value="1"/>
</dbReference>
<dbReference type="GO" id="GO:0016798">
    <property type="term" value="F:hydrolase activity, acting on glycosyl bonds"/>
    <property type="evidence" value="ECO:0007669"/>
    <property type="project" value="UniProtKB-KW"/>
</dbReference>
<sequence>MVHPGAGNPKGTVLNALLYHYPQIAEVPRAGIVHRLDKDTTGLMVVAKTIPAQTKLVRDLQKRKITREYEAVAFGVMTQGGTVDQPMSRHPTKRTHMAVHPMGKPAVTHYRIMERFRNYTRLRLRLETGRTHQIRVHMAHIAHPLLGDQTYSGRPRPPKNASEEFMQVMRDFKRQALHAVMLRLAHPITEEMMEWYAPLPEDFVTLINALKADYQLHKDDLDY</sequence>
<dbReference type="InterPro" id="IPR006145">
    <property type="entry name" value="PsdUridine_synth_RsuA/RluA"/>
</dbReference>
<evidence type="ECO:0000256" key="1">
    <source>
        <dbReference type="ARBA" id="ARBA00010876"/>
    </source>
</evidence>
<dbReference type="InterPro" id="IPR050188">
    <property type="entry name" value="RluA_PseudoU_synthase"/>
</dbReference>
<evidence type="ECO:0000313" key="7">
    <source>
        <dbReference type="EMBL" id="STO59788.1"/>
    </source>
</evidence>
<name>A0A377HU11_9PAST</name>
<dbReference type="Proteomes" id="UP000254329">
    <property type="component" value="Unassembled WGS sequence"/>
</dbReference>
<gene>
    <name evidence="7" type="primary">rluD_1</name>
    <name evidence="7" type="ORF">NCTC1659_01053</name>
</gene>
<comment type="catalytic activity">
    <reaction evidence="3">
        <text>uridine(1911/1915/1917) in 23S rRNA = pseudouridine(1911/1915/1917) in 23S rRNA</text>
        <dbReference type="Rhea" id="RHEA:42524"/>
        <dbReference type="Rhea" id="RHEA-COMP:10097"/>
        <dbReference type="Rhea" id="RHEA-COMP:10098"/>
        <dbReference type="ChEBI" id="CHEBI:65314"/>
        <dbReference type="ChEBI" id="CHEBI:65315"/>
        <dbReference type="EC" id="5.4.99.23"/>
    </reaction>
</comment>
<evidence type="ECO:0000259" key="6">
    <source>
        <dbReference type="Pfam" id="PF00849"/>
    </source>
</evidence>
<dbReference type="InterPro" id="IPR006224">
    <property type="entry name" value="PsdUridine_synth_RluA-like_CS"/>
</dbReference>
<comment type="catalytic activity">
    <reaction evidence="5">
        <text>a uridine in RNA = a pseudouridine in RNA</text>
        <dbReference type="Rhea" id="RHEA:48348"/>
        <dbReference type="Rhea" id="RHEA-COMP:12068"/>
        <dbReference type="Rhea" id="RHEA-COMP:12069"/>
        <dbReference type="ChEBI" id="CHEBI:65314"/>
        <dbReference type="ChEBI" id="CHEBI:65315"/>
    </reaction>
</comment>
<accession>A0A377HU11</accession>
<dbReference type="InterPro" id="IPR020103">
    <property type="entry name" value="PsdUridine_synth_cat_dom_sf"/>
</dbReference>
<dbReference type="SUPFAM" id="SSF55120">
    <property type="entry name" value="Pseudouridine synthase"/>
    <property type="match status" value="1"/>
</dbReference>
<keyword evidence="7" id="KW-0326">Glycosidase</keyword>
<dbReference type="GO" id="GO:0160140">
    <property type="term" value="F:23S rRNA pseudouridine(1911/1915/1917) synthase activity"/>
    <property type="evidence" value="ECO:0007669"/>
    <property type="project" value="UniProtKB-EC"/>
</dbReference>
<dbReference type="EMBL" id="UGHF01000001">
    <property type="protein sequence ID" value="STO59788.1"/>
    <property type="molecule type" value="Genomic_DNA"/>
</dbReference>